<sequence>MLKLEGVCAGYGGLSILHELSLEVGEGEIVALVGANGAGKTTTLRTVCGVLKPTEGTIEFRGERINGSRTSALVAAGLVQVPEDRSLFGPLTVAENLTMGAWTRPGHTARKVLDEVYTLFPMLAERRKQIAETLSGGQQQMLAIGRALMAQPRLLMLDEPSTGLSPKLTWAVLDAVRAVRDQGIAVLLVEQNAAQALAIADRAYVMENGTTVLEGTGPELAGDERVKRAYLGLAPDAESGTPEPESEGRGTGEVSG</sequence>
<organism evidence="8 9">
    <name type="scientific">Actinoallomurus bryophytorum</name>
    <dbReference type="NCBI Taxonomy" id="1490222"/>
    <lineage>
        <taxon>Bacteria</taxon>
        <taxon>Bacillati</taxon>
        <taxon>Actinomycetota</taxon>
        <taxon>Actinomycetes</taxon>
        <taxon>Streptosporangiales</taxon>
        <taxon>Thermomonosporaceae</taxon>
        <taxon>Actinoallomurus</taxon>
    </lineage>
</organism>
<dbReference type="Gene3D" id="3.40.50.300">
    <property type="entry name" value="P-loop containing nucleotide triphosphate hydrolases"/>
    <property type="match status" value="1"/>
</dbReference>
<reference evidence="8 9" key="1">
    <citation type="submission" date="2019-06" db="EMBL/GenBank/DDBJ databases">
        <title>Sequencing the genomes of 1000 actinobacteria strains.</title>
        <authorList>
            <person name="Klenk H.-P."/>
        </authorList>
    </citation>
    <scope>NUCLEOTIDE SEQUENCE [LARGE SCALE GENOMIC DNA]</scope>
    <source>
        <strain evidence="8 9">DSM 102200</strain>
    </source>
</reference>
<keyword evidence="3" id="KW-0547">Nucleotide-binding</keyword>
<dbReference type="GO" id="GO:0015658">
    <property type="term" value="F:branched-chain amino acid transmembrane transporter activity"/>
    <property type="evidence" value="ECO:0007669"/>
    <property type="project" value="TreeGrafter"/>
</dbReference>
<dbReference type="GO" id="GO:0005524">
    <property type="term" value="F:ATP binding"/>
    <property type="evidence" value="ECO:0007669"/>
    <property type="project" value="UniProtKB-KW"/>
</dbReference>
<keyword evidence="9" id="KW-1185">Reference proteome</keyword>
<name>A0A543CU41_9ACTN</name>
<proteinExistence type="inferred from homology"/>
<dbReference type="Proteomes" id="UP000316096">
    <property type="component" value="Unassembled WGS sequence"/>
</dbReference>
<keyword evidence="4 8" id="KW-0067">ATP-binding</keyword>
<dbReference type="CDD" id="cd03224">
    <property type="entry name" value="ABC_TM1139_LivF_branched"/>
    <property type="match status" value="1"/>
</dbReference>
<protein>
    <submittedName>
        <fullName evidence="8">Branched-chain amino acid transport system ATP-binding protein</fullName>
    </submittedName>
</protein>
<gene>
    <name evidence="8" type="ORF">FB559_6351</name>
</gene>
<evidence type="ECO:0000256" key="3">
    <source>
        <dbReference type="ARBA" id="ARBA00022741"/>
    </source>
</evidence>
<evidence type="ECO:0000256" key="6">
    <source>
        <dbReference type="SAM" id="MobiDB-lite"/>
    </source>
</evidence>
<dbReference type="InterPro" id="IPR027417">
    <property type="entry name" value="P-loop_NTPase"/>
</dbReference>
<dbReference type="SUPFAM" id="SSF52540">
    <property type="entry name" value="P-loop containing nucleoside triphosphate hydrolases"/>
    <property type="match status" value="1"/>
</dbReference>
<dbReference type="GO" id="GO:0016887">
    <property type="term" value="F:ATP hydrolysis activity"/>
    <property type="evidence" value="ECO:0007669"/>
    <property type="project" value="InterPro"/>
</dbReference>
<evidence type="ECO:0000256" key="2">
    <source>
        <dbReference type="ARBA" id="ARBA00022448"/>
    </source>
</evidence>
<dbReference type="InterPro" id="IPR003593">
    <property type="entry name" value="AAA+_ATPase"/>
</dbReference>
<evidence type="ECO:0000313" key="8">
    <source>
        <dbReference type="EMBL" id="TQM00636.1"/>
    </source>
</evidence>
<dbReference type="RefSeq" id="WP_141960340.1">
    <property type="nucleotide sequence ID" value="NZ_VFOZ01000001.1"/>
</dbReference>
<feature type="domain" description="ABC transporter" evidence="7">
    <location>
        <begin position="2"/>
        <end position="233"/>
    </location>
</feature>
<dbReference type="PANTHER" id="PTHR43820">
    <property type="entry name" value="HIGH-AFFINITY BRANCHED-CHAIN AMINO ACID TRANSPORT ATP-BINDING PROTEIN LIVF"/>
    <property type="match status" value="1"/>
</dbReference>
<dbReference type="PROSITE" id="PS50893">
    <property type="entry name" value="ABC_TRANSPORTER_2"/>
    <property type="match status" value="1"/>
</dbReference>
<keyword evidence="2" id="KW-0813">Transport</keyword>
<evidence type="ECO:0000313" key="9">
    <source>
        <dbReference type="Proteomes" id="UP000316096"/>
    </source>
</evidence>
<dbReference type="GO" id="GO:0015807">
    <property type="term" value="P:L-amino acid transport"/>
    <property type="evidence" value="ECO:0007669"/>
    <property type="project" value="TreeGrafter"/>
</dbReference>
<dbReference type="InterPro" id="IPR017871">
    <property type="entry name" value="ABC_transporter-like_CS"/>
</dbReference>
<evidence type="ECO:0000256" key="4">
    <source>
        <dbReference type="ARBA" id="ARBA00022840"/>
    </source>
</evidence>
<evidence type="ECO:0000256" key="1">
    <source>
        <dbReference type="ARBA" id="ARBA00005417"/>
    </source>
</evidence>
<dbReference type="Pfam" id="PF00005">
    <property type="entry name" value="ABC_tran"/>
    <property type="match status" value="1"/>
</dbReference>
<dbReference type="OrthoDB" id="5179231at2"/>
<comment type="caution">
    <text evidence="8">The sequence shown here is derived from an EMBL/GenBank/DDBJ whole genome shotgun (WGS) entry which is preliminary data.</text>
</comment>
<evidence type="ECO:0000259" key="7">
    <source>
        <dbReference type="PROSITE" id="PS50893"/>
    </source>
</evidence>
<dbReference type="SMART" id="SM00382">
    <property type="entry name" value="AAA"/>
    <property type="match status" value="1"/>
</dbReference>
<dbReference type="AlphaFoldDB" id="A0A543CU41"/>
<dbReference type="InterPro" id="IPR052156">
    <property type="entry name" value="BCAA_Transport_ATP-bd_LivF"/>
</dbReference>
<accession>A0A543CU41</accession>
<dbReference type="PANTHER" id="PTHR43820:SF4">
    <property type="entry name" value="HIGH-AFFINITY BRANCHED-CHAIN AMINO ACID TRANSPORT ATP-BINDING PROTEIN LIVF"/>
    <property type="match status" value="1"/>
</dbReference>
<evidence type="ECO:0000256" key="5">
    <source>
        <dbReference type="ARBA" id="ARBA00022970"/>
    </source>
</evidence>
<keyword evidence="5" id="KW-0029">Amino-acid transport</keyword>
<dbReference type="EMBL" id="VFOZ01000001">
    <property type="protein sequence ID" value="TQM00636.1"/>
    <property type="molecule type" value="Genomic_DNA"/>
</dbReference>
<dbReference type="PROSITE" id="PS00211">
    <property type="entry name" value="ABC_TRANSPORTER_1"/>
    <property type="match status" value="1"/>
</dbReference>
<comment type="similarity">
    <text evidence="1">Belongs to the ABC transporter superfamily.</text>
</comment>
<dbReference type="InterPro" id="IPR003439">
    <property type="entry name" value="ABC_transporter-like_ATP-bd"/>
</dbReference>
<feature type="region of interest" description="Disordered" evidence="6">
    <location>
        <begin position="233"/>
        <end position="256"/>
    </location>
</feature>